<dbReference type="REBASE" id="408710">
    <property type="entry name" value="M.EcoEC2MORF10440P"/>
</dbReference>
<dbReference type="InterPro" id="IPR012327">
    <property type="entry name" value="MeTrfase_D12"/>
</dbReference>
<evidence type="ECO:0000313" key="14">
    <source>
        <dbReference type="Proteomes" id="UP000509796"/>
    </source>
</evidence>
<dbReference type="Pfam" id="PF02086">
    <property type="entry name" value="MethyltransfD12"/>
    <property type="match status" value="1"/>
</dbReference>
<evidence type="ECO:0000256" key="1">
    <source>
        <dbReference type="ARBA" id="ARBA00006594"/>
    </source>
</evidence>
<feature type="binding site" evidence="7">
    <location>
        <position position="204"/>
    </location>
    <ligand>
        <name>S-adenosyl-L-methionine</name>
        <dbReference type="ChEBI" id="CHEBI:59789"/>
    </ligand>
</feature>
<dbReference type="GO" id="GO:0032259">
    <property type="term" value="P:methylation"/>
    <property type="evidence" value="ECO:0007669"/>
    <property type="project" value="UniProtKB-KW"/>
</dbReference>
<dbReference type="GO" id="GO:0009307">
    <property type="term" value="P:DNA restriction-modification system"/>
    <property type="evidence" value="ECO:0007669"/>
    <property type="project" value="InterPro"/>
</dbReference>
<dbReference type="PANTHER" id="PTHR30481:SF3">
    <property type="entry name" value="DNA ADENINE METHYLASE"/>
    <property type="match status" value="1"/>
</dbReference>
<evidence type="ECO:0000256" key="6">
    <source>
        <dbReference type="ARBA" id="ARBA00047942"/>
    </source>
</evidence>
<dbReference type="InterPro" id="IPR023095">
    <property type="entry name" value="Ade_MeTrfase_dom_2"/>
</dbReference>
<name>A0A376DHE9_ECOLX</name>
<evidence type="ECO:0000256" key="3">
    <source>
        <dbReference type="ARBA" id="ARBA00022603"/>
    </source>
</evidence>
<keyword evidence="5 8" id="KW-0949">S-adenosyl-L-methionine</keyword>
<dbReference type="GO" id="GO:0006298">
    <property type="term" value="P:mismatch repair"/>
    <property type="evidence" value="ECO:0007669"/>
    <property type="project" value="TreeGrafter"/>
</dbReference>
<dbReference type="Gene3D" id="1.10.1020.10">
    <property type="entry name" value="Adenine-specific Methyltransferase, Domain 2"/>
    <property type="match status" value="1"/>
</dbReference>
<dbReference type="GO" id="GO:0043565">
    <property type="term" value="F:sequence-specific DNA binding"/>
    <property type="evidence" value="ECO:0007669"/>
    <property type="project" value="TreeGrafter"/>
</dbReference>
<dbReference type="REBASE" id="434169">
    <property type="entry name" value="M.Eco10767ORF4783P"/>
</dbReference>
<gene>
    <name evidence="10" type="primary">dam_3</name>
    <name evidence="11" type="ORF">FV293_27315</name>
    <name evidence="9" type="ORF">HX136_10440</name>
    <name evidence="10" type="ORF">NCTC10767_04783</name>
</gene>
<dbReference type="EMBL" id="VRXD01000123">
    <property type="protein sequence ID" value="TXQ25967.1"/>
    <property type="molecule type" value="Genomic_DNA"/>
</dbReference>
<dbReference type="PANTHER" id="PTHR30481">
    <property type="entry name" value="DNA ADENINE METHYLASE"/>
    <property type="match status" value="1"/>
</dbReference>
<reference evidence="10 12" key="1">
    <citation type="submission" date="2018-06" db="EMBL/GenBank/DDBJ databases">
        <authorList>
            <consortium name="Pathogen Informatics"/>
            <person name="Doyle S."/>
        </authorList>
    </citation>
    <scope>NUCLEOTIDE SEQUENCE [LARGE SCALE GENOMIC DNA]</scope>
    <source>
        <strain evidence="10 12">NCTC10767</strain>
    </source>
</reference>
<keyword evidence="3 8" id="KW-0489">Methyltransferase</keyword>
<dbReference type="EC" id="2.1.1.72" evidence="2 8"/>
<sequence>MSKELLSGTPLKWVGGKSRIMNTLKAHLPEADCLVEPFVGGASVFMNTSYKRYILGDSNGALINFYRQARDNTDSLIDEAKTLFLNHNNRGDYLIIRETFNAENHAFLNSRTGISDRRELRLAAMFLYLNRHSFNGLFRVNGKGDFNVPFGCYRKPYFPEREIRAFADKANSTRTLLIHADFKDTLNSASHLFGMGNTLCVYCDPPYLQFSGRDNFTAYGKPFDEDEHVRLRAALDRLSQETGGMTSITISNSDTPETRRIYRGYRMNCIQAPRSVGARTRESAPEVIATLRQCDACGHHGGGYCPDCGPVTGDATYSVMFTPAST</sequence>
<evidence type="ECO:0000313" key="13">
    <source>
        <dbReference type="Proteomes" id="UP000321295"/>
    </source>
</evidence>
<feature type="binding site" evidence="7">
    <location>
        <position position="17"/>
    </location>
    <ligand>
        <name>S-adenosyl-L-methionine</name>
        <dbReference type="ChEBI" id="CHEBI:59789"/>
    </ligand>
</feature>
<organism evidence="10 12">
    <name type="scientific">Escherichia coli</name>
    <dbReference type="NCBI Taxonomy" id="562"/>
    <lineage>
        <taxon>Bacteria</taxon>
        <taxon>Pseudomonadati</taxon>
        <taxon>Pseudomonadota</taxon>
        <taxon>Gammaproteobacteria</taxon>
        <taxon>Enterobacterales</taxon>
        <taxon>Enterobacteriaceae</taxon>
        <taxon>Escherichia</taxon>
    </lineage>
</organism>
<dbReference type="GO" id="GO:1904047">
    <property type="term" value="F:S-adenosyl-L-methionine binding"/>
    <property type="evidence" value="ECO:0007669"/>
    <property type="project" value="TreeGrafter"/>
</dbReference>
<dbReference type="Proteomes" id="UP000509796">
    <property type="component" value="Chromosome"/>
</dbReference>
<evidence type="ECO:0000256" key="5">
    <source>
        <dbReference type="ARBA" id="ARBA00022691"/>
    </source>
</evidence>
<evidence type="ECO:0000313" key="10">
    <source>
        <dbReference type="EMBL" id="STC88486.1"/>
    </source>
</evidence>
<evidence type="ECO:0000256" key="2">
    <source>
        <dbReference type="ARBA" id="ARBA00011900"/>
    </source>
</evidence>
<dbReference type="PIRSF" id="PIRSF000398">
    <property type="entry name" value="M_m6A_EcoRV"/>
    <property type="match status" value="1"/>
</dbReference>
<evidence type="ECO:0000256" key="8">
    <source>
        <dbReference type="RuleBase" id="RU361257"/>
    </source>
</evidence>
<comment type="catalytic activity">
    <reaction evidence="6 8">
        <text>a 2'-deoxyadenosine in DNA + S-adenosyl-L-methionine = an N(6)-methyl-2'-deoxyadenosine in DNA + S-adenosyl-L-homocysteine + H(+)</text>
        <dbReference type="Rhea" id="RHEA:15197"/>
        <dbReference type="Rhea" id="RHEA-COMP:12418"/>
        <dbReference type="Rhea" id="RHEA-COMP:12419"/>
        <dbReference type="ChEBI" id="CHEBI:15378"/>
        <dbReference type="ChEBI" id="CHEBI:57856"/>
        <dbReference type="ChEBI" id="CHEBI:59789"/>
        <dbReference type="ChEBI" id="CHEBI:90615"/>
        <dbReference type="ChEBI" id="CHEBI:90616"/>
        <dbReference type="EC" id="2.1.1.72"/>
    </reaction>
</comment>
<reference evidence="11 13" key="2">
    <citation type="submission" date="2019-08" db="EMBL/GenBank/DDBJ databases">
        <title>Whole genome analysis of cultivated E. coli strains isolated from CD patients and healthy donors.</title>
        <authorList>
            <person name="Siniagina M.N."/>
            <person name="Markelova M.I."/>
            <person name="Laikov A.V."/>
            <person name="Boulygina E.A."/>
            <person name="Khusnutdinova D.R."/>
            <person name="Kharchenko A."/>
            <person name="Grigoryeva T.V."/>
        </authorList>
    </citation>
    <scope>NUCLEOTIDE SEQUENCE [LARGE SCALE GENOMIC DNA]</scope>
    <source>
        <strain evidence="11 13">1_45_11</strain>
    </source>
</reference>
<feature type="binding site" evidence="7">
    <location>
        <position position="57"/>
    </location>
    <ligand>
        <name>S-adenosyl-L-methionine</name>
        <dbReference type="ChEBI" id="CHEBI:59789"/>
    </ligand>
</feature>
<dbReference type="Proteomes" id="UP000321295">
    <property type="component" value="Unassembled WGS sequence"/>
</dbReference>
<dbReference type="AlphaFoldDB" id="A0A376DHE9"/>
<comment type="similarity">
    <text evidence="1 8">Belongs to the N(4)/N(6)-methyltransferase family.</text>
</comment>
<dbReference type="NCBIfam" id="TIGR00571">
    <property type="entry name" value="dam"/>
    <property type="match status" value="1"/>
</dbReference>
<accession>A0A376DHE9</accession>
<dbReference type="GO" id="GO:0009007">
    <property type="term" value="F:site-specific DNA-methyltransferase (adenine-specific) activity"/>
    <property type="evidence" value="ECO:0007669"/>
    <property type="project" value="UniProtKB-UniRule"/>
</dbReference>
<evidence type="ECO:0000256" key="4">
    <source>
        <dbReference type="ARBA" id="ARBA00022679"/>
    </source>
</evidence>
<dbReference type="PROSITE" id="PS00092">
    <property type="entry name" value="N6_MTASE"/>
    <property type="match status" value="1"/>
</dbReference>
<reference evidence="14" key="4">
    <citation type="submission" date="2020-06" db="EMBL/GenBank/DDBJ databases">
        <title>Identification and Characterisation of Fosfomycin Resistance in Escherichia coli Urinary Tract Infection Isolates from Australia.</title>
        <authorList>
            <person name="Mowlaboccus S."/>
            <person name="Daley D."/>
            <person name="Pang S."/>
            <person name="Gottlieb T."/>
            <person name="Nimmo G.R."/>
            <person name="George N."/>
            <person name="Korman T.M."/>
            <person name="Strietberg R."/>
            <person name="Robson J."/>
            <person name="Peachey G."/>
            <person name="Collignon P."/>
            <person name="Bradbury S."/>
            <person name="Colombi E."/>
            <person name="Ramsay J.P."/>
            <person name="Rogers B.A."/>
            <person name="Coombs G.W."/>
        </authorList>
    </citation>
    <scope>NUCLEOTIDE SEQUENCE [LARGE SCALE GENOMIC DNA]</scope>
    <source>
        <strain evidence="14">EC2</strain>
    </source>
</reference>
<dbReference type="InterPro" id="IPR002052">
    <property type="entry name" value="DNA_methylase_N6_adenine_CS"/>
</dbReference>
<dbReference type="SUPFAM" id="SSF53335">
    <property type="entry name" value="S-adenosyl-L-methionine-dependent methyltransferases"/>
    <property type="match status" value="1"/>
</dbReference>
<evidence type="ECO:0000313" key="12">
    <source>
        <dbReference type="Proteomes" id="UP000254647"/>
    </source>
</evidence>
<keyword evidence="4 8" id="KW-0808">Transferase</keyword>
<protein>
    <recommendedName>
        <fullName evidence="2 8">Site-specific DNA-methyltransferase (adenine-specific)</fullName>
        <ecNumber evidence="2 8">2.1.1.72</ecNumber>
    </recommendedName>
</protein>
<dbReference type="Proteomes" id="UP000254647">
    <property type="component" value="Unassembled WGS sequence"/>
</dbReference>
<feature type="binding site" evidence="7">
    <location>
        <position position="13"/>
    </location>
    <ligand>
        <name>S-adenosyl-L-methionine</name>
        <dbReference type="ChEBI" id="CHEBI:59789"/>
    </ligand>
</feature>
<evidence type="ECO:0000313" key="9">
    <source>
        <dbReference type="EMBL" id="QLG57250.1"/>
    </source>
</evidence>
<dbReference type="EMBL" id="UFXW01000004">
    <property type="protein sequence ID" value="STC88486.1"/>
    <property type="molecule type" value="Genomic_DNA"/>
</dbReference>
<reference evidence="9" key="3">
    <citation type="journal article" date="2020" name="Int. J. Antimicrob. Agents">
        <title>Identification and characterisation of fosfomycin resistance in Escherichia coli urinary tract infection isolates from Australia.</title>
        <authorList>
            <person name="Mowlaboccus S."/>
            <person name="Daley D."/>
            <person name="Pang S."/>
            <person name="Gottlieb T."/>
            <person name="Merlino J."/>
            <person name="Nimmo G.R."/>
            <person name="George N."/>
            <person name="Korman T.M."/>
            <person name="Streitberg R."/>
            <person name="Robson J."/>
            <person name="Peachey G."/>
            <person name="Collignon P."/>
            <person name="Bradbury S."/>
            <person name="Colombi E."/>
            <person name="Ramsay J.P."/>
            <person name="Rogers B.A."/>
            <person name="Coombs G.W."/>
        </authorList>
    </citation>
    <scope>NUCLEOTIDE SEQUENCE</scope>
    <source>
        <strain evidence="9">EC2</strain>
    </source>
</reference>
<evidence type="ECO:0000256" key="7">
    <source>
        <dbReference type="PIRSR" id="PIRSR000398-1"/>
    </source>
</evidence>
<dbReference type="InterPro" id="IPR012263">
    <property type="entry name" value="M_m6A_EcoRV"/>
</dbReference>
<reference evidence="9" key="5">
    <citation type="submission" date="2020-06" db="EMBL/GenBank/DDBJ databases">
        <authorList>
            <person name="Ramsay J.P."/>
            <person name="Colombi E."/>
            <person name="Mowlaboccus S."/>
        </authorList>
    </citation>
    <scope>NUCLEOTIDE SEQUENCE</scope>
    <source>
        <strain evidence="9">EC2</strain>
    </source>
</reference>
<evidence type="ECO:0000313" key="11">
    <source>
        <dbReference type="EMBL" id="TXQ25967.1"/>
    </source>
</evidence>
<dbReference type="EMBL" id="CP058571">
    <property type="protein sequence ID" value="QLG57250.1"/>
    <property type="molecule type" value="Genomic_DNA"/>
</dbReference>
<dbReference type="RefSeq" id="WP_000032110.1">
    <property type="nucleotide sequence ID" value="NZ_CAJSIA010000001.1"/>
</dbReference>
<dbReference type="PRINTS" id="PR00505">
    <property type="entry name" value="D12N6MTFRASE"/>
</dbReference>
<proteinExistence type="inferred from homology"/>
<dbReference type="InterPro" id="IPR029063">
    <property type="entry name" value="SAM-dependent_MTases_sf"/>
</dbReference>
<dbReference type="Gene3D" id="3.40.50.150">
    <property type="entry name" value="Vaccinia Virus protein VP39"/>
    <property type="match status" value="1"/>
</dbReference>